<dbReference type="Proteomes" id="UP001054902">
    <property type="component" value="Unassembled WGS sequence"/>
</dbReference>
<reference evidence="2 3" key="1">
    <citation type="journal article" date="2021" name="Sci. Rep.">
        <title>The genome of the diatom Chaetoceros tenuissimus carries an ancient integrated fragment of an extant virus.</title>
        <authorList>
            <person name="Hongo Y."/>
            <person name="Kimura K."/>
            <person name="Takaki Y."/>
            <person name="Yoshida Y."/>
            <person name="Baba S."/>
            <person name="Kobayashi G."/>
            <person name="Nagasaki K."/>
            <person name="Hano T."/>
            <person name="Tomaru Y."/>
        </authorList>
    </citation>
    <scope>NUCLEOTIDE SEQUENCE [LARGE SCALE GENOMIC DNA]</scope>
    <source>
        <strain evidence="2 3">NIES-3715</strain>
    </source>
</reference>
<dbReference type="EMBL" id="BLLK01000058">
    <property type="protein sequence ID" value="GFH57392.1"/>
    <property type="molecule type" value="Genomic_DNA"/>
</dbReference>
<comment type="caution">
    <text evidence="2">The sequence shown here is derived from an EMBL/GenBank/DDBJ whole genome shotgun (WGS) entry which is preliminary data.</text>
</comment>
<dbReference type="Gene3D" id="2.130.10.10">
    <property type="entry name" value="YVTN repeat-like/Quinoprotein amine dehydrogenase"/>
    <property type="match status" value="1"/>
</dbReference>
<dbReference type="InterPro" id="IPR015943">
    <property type="entry name" value="WD40/YVTN_repeat-like_dom_sf"/>
</dbReference>
<proteinExistence type="predicted"/>
<keyword evidence="3" id="KW-1185">Reference proteome</keyword>
<evidence type="ECO:0008006" key="4">
    <source>
        <dbReference type="Google" id="ProtNLM"/>
    </source>
</evidence>
<dbReference type="GO" id="GO:0042273">
    <property type="term" value="P:ribosomal large subunit biogenesis"/>
    <property type="evidence" value="ECO:0007669"/>
    <property type="project" value="InterPro"/>
</dbReference>
<dbReference type="InterPro" id="IPR036322">
    <property type="entry name" value="WD40_repeat_dom_sf"/>
</dbReference>
<feature type="compositionally biased region" description="Acidic residues" evidence="1">
    <location>
        <begin position="447"/>
        <end position="473"/>
    </location>
</feature>
<dbReference type="PANTHER" id="PTHR16038:SF4">
    <property type="entry name" value="WD REPEAT-CONTAINING PROTEIN 74"/>
    <property type="match status" value="1"/>
</dbReference>
<dbReference type="AlphaFoldDB" id="A0AAD3HB65"/>
<evidence type="ECO:0000256" key="1">
    <source>
        <dbReference type="SAM" id="MobiDB-lite"/>
    </source>
</evidence>
<feature type="region of interest" description="Disordered" evidence="1">
    <location>
        <begin position="424"/>
        <end position="481"/>
    </location>
</feature>
<organism evidence="2 3">
    <name type="scientific">Chaetoceros tenuissimus</name>
    <dbReference type="NCBI Taxonomy" id="426638"/>
    <lineage>
        <taxon>Eukaryota</taxon>
        <taxon>Sar</taxon>
        <taxon>Stramenopiles</taxon>
        <taxon>Ochrophyta</taxon>
        <taxon>Bacillariophyta</taxon>
        <taxon>Coscinodiscophyceae</taxon>
        <taxon>Chaetocerotophycidae</taxon>
        <taxon>Chaetocerotales</taxon>
        <taxon>Chaetocerotaceae</taxon>
        <taxon>Chaetoceros</taxon>
    </lineage>
</organism>
<dbReference type="GO" id="GO:0005730">
    <property type="term" value="C:nucleolus"/>
    <property type="evidence" value="ECO:0007669"/>
    <property type="project" value="InterPro"/>
</dbReference>
<dbReference type="GO" id="GO:0030687">
    <property type="term" value="C:preribosome, large subunit precursor"/>
    <property type="evidence" value="ECO:0007669"/>
    <property type="project" value="TreeGrafter"/>
</dbReference>
<sequence>MRLITGDECGLMKESIPELSRTNDPDGKQTLAQVGVGVSRIGDDGLDMNRSRGIVDMAFCEIRSNDDASAGSLNFCALRANGILEKWEGFAPYKSKEDRICGGTYKLSQSLENIFEDDKSMNDDQVYLGRPIAMASPHQYQTFTDSKANNVLACCTSTGRVSIVNANKFDKGVVAQYEAYSNGKMSNPTKISYTRGQFQNRDIATAMTMSVDGDRIVIGGRERAATMLDVESGKNVWKAKNLPPNPQTLLQQPIWATAMQYLSKTDTLEIGGSKDLLAIGTAYKQLQIYDVRSDATQRRPVLYTPEWDSTKENLLEHRVTSLCQLDANKIVVGDSAGFMHTLDMRKISNKHGRSTQASVGRYAGPAGSVRQIVKHETLPIIACVGLDRMLRTFDIAKRTQLDCVYLKQRLNCMLFCSDGTWNTKQGEDGEESDSNESGSDTGSESGGDMDDEDIVQDYIDSSDDDENSEEEDVQPVKKRRK</sequence>
<dbReference type="SUPFAM" id="SSF50978">
    <property type="entry name" value="WD40 repeat-like"/>
    <property type="match status" value="1"/>
</dbReference>
<accession>A0AAD3HB65</accession>
<dbReference type="PANTHER" id="PTHR16038">
    <property type="entry name" value="NOP SEVEN ASSOCIATED PROTEIN 1"/>
    <property type="match status" value="1"/>
</dbReference>
<evidence type="ECO:0000313" key="2">
    <source>
        <dbReference type="EMBL" id="GFH57392.1"/>
    </source>
</evidence>
<dbReference type="InterPro" id="IPR037379">
    <property type="entry name" value="WDR74/Nsa1"/>
</dbReference>
<name>A0AAD3HB65_9STRA</name>
<gene>
    <name evidence="2" type="ORF">CTEN210_13868</name>
</gene>
<protein>
    <recommendedName>
        <fullName evidence="4">Ribosome biogenesis protein NSA1</fullName>
    </recommendedName>
</protein>
<evidence type="ECO:0000313" key="3">
    <source>
        <dbReference type="Proteomes" id="UP001054902"/>
    </source>
</evidence>